<dbReference type="InterPro" id="IPR051616">
    <property type="entry name" value="Cul2-RING_E3_ligase_SR"/>
</dbReference>
<name>A0A084B4G9_STACB</name>
<proteinExistence type="predicted"/>
<feature type="repeat" description="ANK" evidence="1">
    <location>
        <begin position="34"/>
        <end position="66"/>
    </location>
</feature>
<dbReference type="EMBL" id="KL648095">
    <property type="protein sequence ID" value="KEY72448.1"/>
    <property type="molecule type" value="Genomic_DNA"/>
</dbReference>
<keyword evidence="3" id="KW-1185">Reference proteome</keyword>
<reference evidence="2 3" key="1">
    <citation type="journal article" date="2014" name="BMC Genomics">
        <title>Comparative genome sequencing reveals chemotype-specific gene clusters in the toxigenic black mold Stachybotrys.</title>
        <authorList>
            <person name="Semeiks J."/>
            <person name="Borek D."/>
            <person name="Otwinowski Z."/>
            <person name="Grishin N.V."/>
        </authorList>
    </citation>
    <scope>NUCLEOTIDE SEQUENCE [LARGE SCALE GENOMIC DNA]</scope>
    <source>
        <strain evidence="3">CBS 109288 / IBT 7711</strain>
    </source>
</reference>
<dbReference type="PANTHER" id="PTHR46224">
    <property type="entry name" value="ANKYRIN REPEAT FAMILY PROTEIN"/>
    <property type="match status" value="1"/>
</dbReference>
<dbReference type="HOGENOM" id="CLU_040696_0_0_1"/>
<evidence type="ECO:0000313" key="3">
    <source>
        <dbReference type="Proteomes" id="UP000028045"/>
    </source>
</evidence>
<dbReference type="PROSITE" id="PS50297">
    <property type="entry name" value="ANK_REP_REGION"/>
    <property type="match status" value="1"/>
</dbReference>
<protein>
    <submittedName>
        <fullName evidence="2">Uncharacterized protein</fullName>
    </submittedName>
</protein>
<keyword evidence="1" id="KW-0040">ANK repeat</keyword>
<gene>
    <name evidence="2" type="ORF">S7711_10423</name>
</gene>
<organism evidence="2 3">
    <name type="scientific">Stachybotrys chartarum (strain CBS 109288 / IBT 7711)</name>
    <name type="common">Toxic black mold</name>
    <name type="synonym">Stilbospora chartarum</name>
    <dbReference type="NCBI Taxonomy" id="1280523"/>
    <lineage>
        <taxon>Eukaryota</taxon>
        <taxon>Fungi</taxon>
        <taxon>Dikarya</taxon>
        <taxon>Ascomycota</taxon>
        <taxon>Pezizomycotina</taxon>
        <taxon>Sordariomycetes</taxon>
        <taxon>Hypocreomycetidae</taxon>
        <taxon>Hypocreales</taxon>
        <taxon>Stachybotryaceae</taxon>
        <taxon>Stachybotrys</taxon>
    </lineage>
</organism>
<dbReference type="PROSITE" id="PS50088">
    <property type="entry name" value="ANK_REPEAT"/>
    <property type="match status" value="1"/>
</dbReference>
<dbReference type="PANTHER" id="PTHR46224:SF64">
    <property type="entry name" value="IQ MOTIF AND ANKYRIN REPEAT DOMAIN-CONTAINING PROTEIN 1"/>
    <property type="match status" value="1"/>
</dbReference>
<sequence>MVGDTNSLVDNKAEGLALLSRLVDLGLDPDQVYRNTTPLQLAAAAANQQAVEFLIQRGARVDGHPDAEETPLVAACRYEYSMPILGVVSTLLEAGASPNQTRKSGLSPALLLSTNGGMRAEEGAVLDCLIEHGARVSRGTSGGDISNTTPLEAFLREIKRSKFEELMCRCNPDLGEDDIIAFWHSVCDAELCRRILELDRTGVVARRESRVLFDLMDEDPIDSELVGTLLRQGLDLKSMAPDDSVLVYGVEHGIELEDFKAFLSHGADPNGTGNGRSVMAAVICDDLQLADVRLECVRLLLDAGVSVHQETRQWVSKPFIGYEHMSFNTHLSLAFARSSNNGIVNLMLERQPPREDSQVPLYYYIFRACISGNLKALKALIQSSDAALLAIQANINELVHALLDHLGVLHQDDNIRCEMDTLGDLSKVTDCLQFIMENKMLDLTVEAPGGSLDKRTAREKFLAIAATPRKMSGQPRTLRRTFLEQRIRFMEEDTMPTFSYPNLDEFDWYHDRS</sequence>
<dbReference type="Proteomes" id="UP000028045">
    <property type="component" value="Unassembled WGS sequence"/>
</dbReference>
<accession>A0A084B4G9</accession>
<dbReference type="Pfam" id="PF12796">
    <property type="entry name" value="Ank_2"/>
    <property type="match status" value="1"/>
</dbReference>
<dbReference type="SUPFAM" id="SSF48403">
    <property type="entry name" value="Ankyrin repeat"/>
    <property type="match status" value="2"/>
</dbReference>
<dbReference type="Gene3D" id="1.25.40.20">
    <property type="entry name" value="Ankyrin repeat-containing domain"/>
    <property type="match status" value="2"/>
</dbReference>
<dbReference type="SMART" id="SM00248">
    <property type="entry name" value="ANK"/>
    <property type="match status" value="4"/>
</dbReference>
<dbReference type="AlphaFoldDB" id="A0A084B4G9"/>
<evidence type="ECO:0000313" key="2">
    <source>
        <dbReference type="EMBL" id="KEY72448.1"/>
    </source>
</evidence>
<dbReference type="InterPro" id="IPR002110">
    <property type="entry name" value="Ankyrin_rpt"/>
</dbReference>
<evidence type="ECO:0000256" key="1">
    <source>
        <dbReference type="PROSITE-ProRule" id="PRU00023"/>
    </source>
</evidence>
<dbReference type="InterPro" id="IPR036770">
    <property type="entry name" value="Ankyrin_rpt-contain_sf"/>
</dbReference>